<evidence type="ECO:0000313" key="1">
    <source>
        <dbReference type="EMBL" id="GAH49668.1"/>
    </source>
</evidence>
<accession>X1HWJ0</accession>
<reference evidence="1" key="1">
    <citation type="journal article" date="2014" name="Front. Microbiol.">
        <title>High frequency of phylogenetically diverse reductive dehalogenase-homologous genes in deep subseafloor sedimentary metagenomes.</title>
        <authorList>
            <person name="Kawai M."/>
            <person name="Futagami T."/>
            <person name="Toyoda A."/>
            <person name="Takaki Y."/>
            <person name="Nishi S."/>
            <person name="Hori S."/>
            <person name="Arai W."/>
            <person name="Tsubouchi T."/>
            <person name="Morono Y."/>
            <person name="Uchiyama I."/>
            <person name="Ito T."/>
            <person name="Fujiyama A."/>
            <person name="Inagaki F."/>
            <person name="Takami H."/>
        </authorList>
    </citation>
    <scope>NUCLEOTIDE SEQUENCE</scope>
    <source>
        <strain evidence="1">Expedition CK06-06</strain>
    </source>
</reference>
<dbReference type="EMBL" id="BARU01023138">
    <property type="protein sequence ID" value="GAH49668.1"/>
    <property type="molecule type" value="Genomic_DNA"/>
</dbReference>
<dbReference type="AlphaFoldDB" id="X1HWJ0"/>
<feature type="non-terminal residue" evidence="1">
    <location>
        <position position="116"/>
    </location>
</feature>
<protein>
    <submittedName>
        <fullName evidence="1">Uncharacterized protein</fullName>
    </submittedName>
</protein>
<comment type="caution">
    <text evidence="1">The sequence shown here is derived from an EMBL/GenBank/DDBJ whole genome shotgun (WGS) entry which is preliminary data.</text>
</comment>
<sequence length="116" mass="12318">MEIGTFLTMGVGRREFVLGLVDRGAPITTIALVGGKCPLPGGQSVRYSSAQFGFKGGNLIRISVDPSEGNPARALRTAHRELTKGAQKCQVKRAFIEAQSSNVSPTWLSADPKTGM</sequence>
<gene>
    <name evidence="1" type="ORF">S03H2_37582</name>
</gene>
<proteinExistence type="predicted"/>
<name>X1HWJ0_9ZZZZ</name>
<organism evidence="1">
    <name type="scientific">marine sediment metagenome</name>
    <dbReference type="NCBI Taxonomy" id="412755"/>
    <lineage>
        <taxon>unclassified sequences</taxon>
        <taxon>metagenomes</taxon>
        <taxon>ecological metagenomes</taxon>
    </lineage>
</organism>